<dbReference type="EMBL" id="JACJLL010000020">
    <property type="protein sequence ID" value="MBM6818717.1"/>
    <property type="molecule type" value="Genomic_DNA"/>
</dbReference>
<evidence type="ECO:0000256" key="9">
    <source>
        <dbReference type="ARBA" id="ARBA00023160"/>
    </source>
</evidence>
<dbReference type="SUPFAM" id="SSF52096">
    <property type="entry name" value="ClpP/crotonase"/>
    <property type="match status" value="1"/>
</dbReference>
<dbReference type="PRINTS" id="PR01069">
    <property type="entry name" value="ACCCTRFRASEA"/>
</dbReference>
<evidence type="ECO:0000313" key="12">
    <source>
        <dbReference type="EMBL" id="MBM6818717.1"/>
    </source>
</evidence>
<dbReference type="InterPro" id="IPR001095">
    <property type="entry name" value="Acetyl_CoA_COase_a_su"/>
</dbReference>
<keyword evidence="13" id="KW-1185">Reference proteome</keyword>
<evidence type="ECO:0000256" key="7">
    <source>
        <dbReference type="ARBA" id="ARBA00022840"/>
    </source>
</evidence>
<evidence type="ECO:0000256" key="1">
    <source>
        <dbReference type="ARBA" id="ARBA00004956"/>
    </source>
</evidence>
<evidence type="ECO:0000256" key="3">
    <source>
        <dbReference type="ARBA" id="ARBA00022516"/>
    </source>
</evidence>
<dbReference type="PANTHER" id="PTHR42853">
    <property type="entry name" value="ACETYL-COENZYME A CARBOXYLASE CARBOXYL TRANSFERASE SUBUNIT ALPHA"/>
    <property type="match status" value="1"/>
</dbReference>
<dbReference type="PROSITE" id="PS50989">
    <property type="entry name" value="COA_CT_CTER"/>
    <property type="match status" value="1"/>
</dbReference>
<keyword evidence="9" id="KW-0275">Fatty acid biosynthesis</keyword>
<dbReference type="Pfam" id="PF03255">
    <property type="entry name" value="ACCA"/>
    <property type="match status" value="1"/>
</dbReference>
<keyword evidence="4" id="KW-0808">Transferase</keyword>
<dbReference type="RefSeq" id="WP_195964091.1">
    <property type="nucleotide sequence ID" value="NZ_JACJLL010000020.1"/>
</dbReference>
<dbReference type="GO" id="GO:0003989">
    <property type="term" value="F:acetyl-CoA carboxylase activity"/>
    <property type="evidence" value="ECO:0007669"/>
    <property type="project" value="UniProtKB-EC"/>
</dbReference>
<comment type="caution">
    <text evidence="12">The sequence shown here is derived from an EMBL/GenBank/DDBJ whole genome shotgun (WGS) entry which is preliminary data.</text>
</comment>
<dbReference type="NCBIfam" id="NF004344">
    <property type="entry name" value="PRK05724.1"/>
    <property type="match status" value="1"/>
</dbReference>
<evidence type="ECO:0000259" key="11">
    <source>
        <dbReference type="PROSITE" id="PS50989"/>
    </source>
</evidence>
<gene>
    <name evidence="12" type="ORF">H6A19_05060</name>
</gene>
<keyword evidence="5" id="KW-0547">Nucleotide-binding</keyword>
<organism evidence="12 13">
    <name type="scientific">Clostridium saudiense</name>
    <dbReference type="NCBI Taxonomy" id="1414720"/>
    <lineage>
        <taxon>Bacteria</taxon>
        <taxon>Bacillati</taxon>
        <taxon>Bacillota</taxon>
        <taxon>Clostridia</taxon>
        <taxon>Eubacteriales</taxon>
        <taxon>Clostridiaceae</taxon>
        <taxon>Clostridium</taxon>
    </lineage>
</organism>
<keyword evidence="6" id="KW-0276">Fatty acid metabolism</keyword>
<evidence type="ECO:0000256" key="6">
    <source>
        <dbReference type="ARBA" id="ARBA00022832"/>
    </source>
</evidence>
<keyword evidence="3" id="KW-0444">Lipid biosynthesis</keyword>
<dbReference type="PANTHER" id="PTHR42853:SF3">
    <property type="entry name" value="ACETYL-COENZYME A CARBOXYLASE CARBOXYL TRANSFERASE SUBUNIT ALPHA, CHLOROPLASTIC"/>
    <property type="match status" value="1"/>
</dbReference>
<dbReference type="NCBIfam" id="NF041504">
    <property type="entry name" value="AccA_sub"/>
    <property type="match status" value="1"/>
</dbReference>
<comment type="catalytic activity">
    <reaction evidence="10">
        <text>N(6)-carboxybiotinyl-L-lysyl-[protein] + acetyl-CoA = N(6)-biotinyl-L-lysyl-[protein] + malonyl-CoA</text>
        <dbReference type="Rhea" id="RHEA:54728"/>
        <dbReference type="Rhea" id="RHEA-COMP:10505"/>
        <dbReference type="Rhea" id="RHEA-COMP:10506"/>
        <dbReference type="ChEBI" id="CHEBI:57288"/>
        <dbReference type="ChEBI" id="CHEBI:57384"/>
        <dbReference type="ChEBI" id="CHEBI:83144"/>
        <dbReference type="ChEBI" id="CHEBI:83145"/>
        <dbReference type="EC" id="2.1.3.15"/>
    </reaction>
</comment>
<evidence type="ECO:0000256" key="10">
    <source>
        <dbReference type="ARBA" id="ARBA00049152"/>
    </source>
</evidence>
<proteinExistence type="predicted"/>
<comment type="pathway">
    <text evidence="1">Lipid metabolism; malonyl-CoA biosynthesis; malonyl-CoA from acetyl-CoA: step 1/1.</text>
</comment>
<dbReference type="Proteomes" id="UP000767334">
    <property type="component" value="Unassembled WGS sequence"/>
</dbReference>
<keyword evidence="12" id="KW-0436">Ligase</keyword>
<name>A0ABS2FFA4_9CLOT</name>
<protein>
    <recommendedName>
        <fullName evidence="2">acetyl-CoA carboxytransferase</fullName>
        <ecNumber evidence="2">2.1.3.15</ecNumber>
    </recommendedName>
</protein>
<dbReference type="InterPro" id="IPR011763">
    <property type="entry name" value="COA_CT_C"/>
</dbReference>
<evidence type="ECO:0000256" key="8">
    <source>
        <dbReference type="ARBA" id="ARBA00023098"/>
    </source>
</evidence>
<reference evidence="12 13" key="1">
    <citation type="journal article" date="2021" name="Sci. Rep.">
        <title>The distribution of antibiotic resistance genes in chicken gut microbiota commensals.</title>
        <authorList>
            <person name="Juricova H."/>
            <person name="Matiasovicova J."/>
            <person name="Kubasova T."/>
            <person name="Cejkova D."/>
            <person name="Rychlik I."/>
        </authorList>
    </citation>
    <scope>NUCLEOTIDE SEQUENCE [LARGE SCALE GENOMIC DNA]</scope>
    <source>
        <strain evidence="12 13">An435</strain>
    </source>
</reference>
<evidence type="ECO:0000256" key="2">
    <source>
        <dbReference type="ARBA" id="ARBA00011883"/>
    </source>
</evidence>
<dbReference type="Gene3D" id="3.90.226.10">
    <property type="entry name" value="2-enoyl-CoA Hydratase, Chain A, domain 1"/>
    <property type="match status" value="1"/>
</dbReference>
<feature type="domain" description="CoA carboxyltransferase C-terminal" evidence="11">
    <location>
        <begin position="1"/>
        <end position="243"/>
    </location>
</feature>
<evidence type="ECO:0000313" key="13">
    <source>
        <dbReference type="Proteomes" id="UP000767334"/>
    </source>
</evidence>
<dbReference type="NCBIfam" id="TIGR00513">
    <property type="entry name" value="accA"/>
    <property type="match status" value="1"/>
</dbReference>
<accession>A0ABS2FFA4</accession>
<evidence type="ECO:0000256" key="5">
    <source>
        <dbReference type="ARBA" id="ARBA00022741"/>
    </source>
</evidence>
<evidence type="ECO:0000256" key="4">
    <source>
        <dbReference type="ARBA" id="ARBA00022679"/>
    </source>
</evidence>
<keyword evidence="8" id="KW-0443">Lipid metabolism</keyword>
<keyword evidence="7" id="KW-0067">ATP-binding</keyword>
<dbReference type="InterPro" id="IPR029045">
    <property type="entry name" value="ClpP/crotonase-like_dom_sf"/>
</dbReference>
<dbReference type="EC" id="2.1.3.15" evidence="2"/>
<sequence length="263" mass="29427">MSKKIKAWDRLTIARMVERPNAEDYIKLIFNNFFELHGDRNYRDDKSIIGGIGLLEDIPVTIVGIQKGKNLKENMERNFGSPYPEGYRKALRLMKQAEKFKRPIICFINTSGAYCGVEAEERGQGEAIARNLLEISQLTVPIISIIIGEGGSGGAIALACGDRVWALENSIYSILSPEGFASILLKDPSKAQGVSEIMGITSYDLLEKGVIEKIIKEPAGGAQNDINFVANEIKSNLINEIKILQNKTVRELLNERYLRYRDF</sequence>